<dbReference type="EMBL" id="LMTZ01000165">
    <property type="protein sequence ID" value="KST62012.1"/>
    <property type="molecule type" value="Genomic_DNA"/>
</dbReference>
<feature type="region of interest" description="Disordered" evidence="1">
    <location>
        <begin position="783"/>
        <end position="860"/>
    </location>
</feature>
<dbReference type="PROSITE" id="PS51746">
    <property type="entry name" value="PPM_2"/>
    <property type="match status" value="1"/>
</dbReference>
<gene>
    <name evidence="3" type="ORF">BC008_08235</name>
</gene>
<feature type="region of interest" description="Disordered" evidence="1">
    <location>
        <begin position="570"/>
        <end position="598"/>
    </location>
</feature>
<dbReference type="InterPro" id="IPR001932">
    <property type="entry name" value="PPM-type_phosphatase-like_dom"/>
</dbReference>
<dbReference type="InterPro" id="IPR036457">
    <property type="entry name" value="PPM-type-like_dom_sf"/>
</dbReference>
<dbReference type="AlphaFoldDB" id="A0A0V7ZCE2"/>
<dbReference type="SMART" id="SM00332">
    <property type="entry name" value="PP2Cc"/>
    <property type="match status" value="1"/>
</dbReference>
<evidence type="ECO:0000259" key="2">
    <source>
        <dbReference type="PROSITE" id="PS51746"/>
    </source>
</evidence>
<feature type="compositionally biased region" description="Polar residues" evidence="1">
    <location>
        <begin position="677"/>
        <end position="687"/>
    </location>
</feature>
<reference evidence="3 4" key="1">
    <citation type="journal article" date="2015" name="Genome Announc.">
        <title>Draft Genome of the Euendolithic (true boring) Cyanobacterium Mastigocoleus testarum strain BC008.</title>
        <authorList>
            <person name="Guida B.S."/>
            <person name="Garcia-Pichel F."/>
        </authorList>
    </citation>
    <scope>NUCLEOTIDE SEQUENCE [LARGE SCALE GENOMIC DNA]</scope>
    <source>
        <strain evidence="3 4">BC008</strain>
    </source>
</reference>
<feature type="domain" description="PPM-type phosphatase" evidence="2">
    <location>
        <begin position="246"/>
        <end position="483"/>
    </location>
</feature>
<feature type="region of interest" description="Disordered" evidence="1">
    <location>
        <begin position="229"/>
        <end position="251"/>
    </location>
</feature>
<evidence type="ECO:0000313" key="4">
    <source>
        <dbReference type="Proteomes" id="UP000053372"/>
    </source>
</evidence>
<feature type="compositionally biased region" description="Low complexity" evidence="1">
    <location>
        <begin position="753"/>
        <end position="764"/>
    </location>
</feature>
<dbReference type="SUPFAM" id="SSF81606">
    <property type="entry name" value="PP2C-like"/>
    <property type="match status" value="1"/>
</dbReference>
<feature type="compositionally biased region" description="Basic and acidic residues" evidence="1">
    <location>
        <begin position="803"/>
        <end position="814"/>
    </location>
</feature>
<accession>A0A0V7ZCE2</accession>
<name>A0A0V7ZCE2_9CYAN</name>
<dbReference type="CDD" id="cd00143">
    <property type="entry name" value="PP2Cc"/>
    <property type="match status" value="1"/>
</dbReference>
<evidence type="ECO:0000313" key="3">
    <source>
        <dbReference type="EMBL" id="KST62012.1"/>
    </source>
</evidence>
<comment type="caution">
    <text evidence="3">The sequence shown here is derived from an EMBL/GenBank/DDBJ whole genome shotgun (WGS) entry which is preliminary data.</text>
</comment>
<dbReference type="Gene3D" id="3.60.40.10">
    <property type="entry name" value="PPM-type phosphatase domain"/>
    <property type="match status" value="1"/>
</dbReference>
<dbReference type="RefSeq" id="WP_058184820.1">
    <property type="nucleotide sequence ID" value="NZ_LMTZ01000165.1"/>
</dbReference>
<protein>
    <recommendedName>
        <fullName evidence="2">PPM-type phosphatase domain-containing protein</fullName>
    </recommendedName>
</protein>
<feature type="region of interest" description="Disordered" evidence="1">
    <location>
        <begin position="675"/>
        <end position="698"/>
    </location>
</feature>
<keyword evidence="4" id="KW-1185">Reference proteome</keyword>
<feature type="region of interest" description="Disordered" evidence="1">
    <location>
        <begin position="716"/>
        <end position="766"/>
    </location>
</feature>
<evidence type="ECO:0000256" key="1">
    <source>
        <dbReference type="SAM" id="MobiDB-lite"/>
    </source>
</evidence>
<dbReference type="Proteomes" id="UP000053372">
    <property type="component" value="Unassembled WGS sequence"/>
</dbReference>
<feature type="compositionally biased region" description="Polar residues" evidence="1">
    <location>
        <begin position="815"/>
        <end position="845"/>
    </location>
</feature>
<feature type="compositionally biased region" description="Polar residues" evidence="1">
    <location>
        <begin position="588"/>
        <end position="598"/>
    </location>
</feature>
<dbReference type="SMART" id="SM00331">
    <property type="entry name" value="PP2C_SIG"/>
    <property type="match status" value="1"/>
</dbReference>
<sequence>MGNEVNLGKPGDIIADRYLVVAKSVLLDRIPSLAVQAPAVEKLEFIKPYLKLIPFRLQVPQVYGLLPLRRGGVTQDVLLLENPPVFPKIDSDLEVSLREELTKAWGGATSMRQLNWLWQIANIWQPLASEGVASTLMETHLMRVEGPILRLLELRQDEDIVTLAQLGEFWRSRLLPFARNAIAEFLGEICHLLIDGEVKSGEQLILLLDRGLKKVGNSQSLKIRIATQTDTGPSRQRNEDACYPSSKGILSKPPESKAMGIVCDGIGGHEGGNVASNLAIKTIEQELQQLNRFSDEDIEPGILLGDLEKAVAVANDKISERNDNENRQGRKRMGTTLVMALPIGHELYVTHVGDSRAYWITRYGCYQVTLDDDVASREVRLGYAVYRDALKQVASGSLVQALGMSPSLSLHPTVQRFVLDEDGIFLLCSDGLSDFDRVEQHWETEILPVLSGKQDLATATNKLVEIANVENGHDNVTIALLHYKVNYSEPKSALQPELADLTTVSTAHSLPTLNTSTPSNSPNQKTKVLPDTIPLRKAKIPLTLILPILVLGGGLLGYFIMQFKLPEPWEKGKSPAPAATRSPEPELKQSTAKTLPTPNLELQVNSEFTTREKLEFSKQLPLDSAISEDNFSPVMLPEGTVLQVVSKEPLKNNGSINSVLDEHWLKLRVCSIGGNTGSDENTTSSSKGPPVAVVPEETFSPESPIVAALPEETFSPESPIVAPVPQETLSPDTSLGEAFPKETPLAEISPAETTTPSFTDDSSSIKLDEEVWIKSGKINLKSVSISKPSDLKDSNNSPCLKLNNKDIPEGKSLLENETSPTKPGESTTTQPLIIPSETQSPSQTGAPVIGNDNLTSPKSR</sequence>
<proteinExistence type="predicted"/>
<organism evidence="3 4">
    <name type="scientific">Mastigocoleus testarum BC008</name>
    <dbReference type="NCBI Taxonomy" id="371196"/>
    <lineage>
        <taxon>Bacteria</taxon>
        <taxon>Bacillati</taxon>
        <taxon>Cyanobacteriota</taxon>
        <taxon>Cyanophyceae</taxon>
        <taxon>Nostocales</taxon>
        <taxon>Hapalosiphonaceae</taxon>
        <taxon>Mastigocoleus</taxon>
    </lineage>
</organism>
<dbReference type="Pfam" id="PF13672">
    <property type="entry name" value="PP2C_2"/>
    <property type="match status" value="1"/>
</dbReference>